<dbReference type="STRING" id="522306.CAP2UW1_0005"/>
<dbReference type="AlphaFoldDB" id="C7RIC0"/>
<dbReference type="HOGENOM" id="CLU_112033_0_0_4"/>
<reference evidence="1" key="2">
    <citation type="submission" date="2009-09" db="EMBL/GenBank/DDBJ databases">
        <title>Complete sequence of chromosome of Candidatus Accumulibacter phosphatis clade IIA str. UW-1.</title>
        <authorList>
            <consortium name="US DOE Joint Genome Institute"/>
            <person name="Martin H.G."/>
            <person name="Ivanova N."/>
            <person name="Kunin V."/>
            <person name="Warnecke F."/>
            <person name="Barry K."/>
            <person name="He S."/>
            <person name="Salamov A."/>
            <person name="Szeto E."/>
            <person name="Dalin E."/>
            <person name="Pangilinan J.L."/>
            <person name="Lapidus A."/>
            <person name="Lowry S."/>
            <person name="Kyrpides N.C."/>
            <person name="McMahon K.D."/>
            <person name="Hugenholtz P."/>
        </authorList>
    </citation>
    <scope>NUCLEOTIDE SEQUENCE [LARGE SCALE GENOMIC DNA]</scope>
    <source>
        <strain evidence="1">UW-1</strain>
    </source>
</reference>
<dbReference type="KEGG" id="app:CAP2UW1_0005"/>
<accession>C7RIC0</accession>
<dbReference type="InterPro" id="IPR011009">
    <property type="entry name" value="Kinase-like_dom_sf"/>
</dbReference>
<gene>
    <name evidence="1" type="ordered locus">CAP2UW1_0005</name>
</gene>
<protein>
    <recommendedName>
        <fullName evidence="2">Toluene tolerance protein</fullName>
    </recommendedName>
</protein>
<evidence type="ECO:0008006" key="2">
    <source>
        <dbReference type="Google" id="ProtNLM"/>
    </source>
</evidence>
<name>C7RIC0_ACCRE</name>
<dbReference type="eggNOG" id="COG0515">
    <property type="taxonomic scope" value="Bacteria"/>
</dbReference>
<reference evidence="1" key="1">
    <citation type="submission" date="2009-08" db="EMBL/GenBank/DDBJ databases">
        <authorList>
            <consortium name="US DOE Joint Genome Institute"/>
            <person name="Lucas S."/>
            <person name="Copeland A."/>
            <person name="Lapidus A."/>
            <person name="Glavina del Rio T."/>
            <person name="Dalin E."/>
            <person name="Tice H."/>
            <person name="Bruce D."/>
            <person name="Barry K."/>
            <person name="Pitluck S."/>
            <person name="Lowry S."/>
            <person name="Larimer F."/>
            <person name="Land M."/>
            <person name="Hauser L."/>
            <person name="Kyrpides N."/>
            <person name="Ivanova N."/>
            <person name="McMahon K.D."/>
            <person name="Hugenholtz P."/>
        </authorList>
    </citation>
    <scope>NUCLEOTIDE SEQUENCE</scope>
    <source>
        <strain evidence="1">UW-1</strain>
    </source>
</reference>
<dbReference type="OrthoDB" id="8534453at2"/>
<organism evidence="1">
    <name type="scientific">Accumulibacter regalis</name>
    <dbReference type="NCBI Taxonomy" id="522306"/>
    <lineage>
        <taxon>Bacteria</taxon>
        <taxon>Pseudomonadati</taxon>
        <taxon>Pseudomonadota</taxon>
        <taxon>Betaproteobacteria</taxon>
        <taxon>Candidatus Accumulibacter</taxon>
    </lineage>
</organism>
<dbReference type="SUPFAM" id="SSF56112">
    <property type="entry name" value="Protein kinase-like (PK-like)"/>
    <property type="match status" value="1"/>
</dbReference>
<proteinExistence type="predicted"/>
<evidence type="ECO:0000313" key="1">
    <source>
        <dbReference type="EMBL" id="ACV33380.1"/>
    </source>
</evidence>
<dbReference type="EMBL" id="CP001715">
    <property type="protein sequence ID" value="ACV33380.1"/>
    <property type="molecule type" value="Genomic_DNA"/>
</dbReference>
<sequence length="211" mass="24339">MLSRRGDSVKKLDNDAFVNMRSGASVLEADSYGDKVLLLADGTIVKLFRRKRWLSSAAWYPYAKRFADNAASLRRLGIRVPEILDLFRIPSIERDAVRYQPLPGRTLREIRREALDAGIEQELKEAFTRFVVSLHDSGVYFRSLHLGNVVYTPDHEFGLIDISDARIVDRPLRKYERARNLKRLQGIEGESEWVDLTSVVDAHRKRREARV</sequence>
<dbReference type="Gene3D" id="1.10.510.10">
    <property type="entry name" value="Transferase(Phosphotransferase) domain 1"/>
    <property type="match status" value="1"/>
</dbReference>